<keyword evidence="3" id="KW-1003">Cell membrane</keyword>
<keyword evidence="5 9" id="KW-0812">Transmembrane</keyword>
<dbReference type="STRING" id="1797532.A2729_02570"/>
<dbReference type="Pfam" id="PF03222">
    <property type="entry name" value="Trp_Tyr_perm"/>
    <property type="match status" value="1"/>
</dbReference>
<keyword evidence="7 9" id="KW-1133">Transmembrane helix</keyword>
<gene>
    <name evidence="10" type="ORF">A2729_02570</name>
</gene>
<feature type="transmembrane region" description="Helical" evidence="9">
    <location>
        <begin position="5"/>
        <end position="26"/>
    </location>
</feature>
<dbReference type="PANTHER" id="PTHR46997:SF2">
    <property type="entry name" value="TYROSINE-SPECIFIC TRANSPORT SYSTEM"/>
    <property type="match status" value="1"/>
</dbReference>
<feature type="transmembrane region" description="Helical" evidence="9">
    <location>
        <begin position="32"/>
        <end position="58"/>
    </location>
</feature>
<dbReference type="Gene3D" id="1.20.1740.10">
    <property type="entry name" value="Amino acid/polyamine transporter I"/>
    <property type="match status" value="1"/>
</dbReference>
<dbReference type="InterPro" id="IPR018227">
    <property type="entry name" value="Amino_acid_transport_2"/>
</dbReference>
<keyword evidence="4" id="KW-0997">Cell inner membrane</keyword>
<feature type="transmembrane region" description="Helical" evidence="9">
    <location>
        <begin position="208"/>
        <end position="235"/>
    </location>
</feature>
<evidence type="ECO:0000313" key="11">
    <source>
        <dbReference type="Proteomes" id="UP000178930"/>
    </source>
</evidence>
<keyword evidence="6" id="KW-0029">Amino-acid transport</keyword>
<feature type="transmembrane region" description="Helical" evidence="9">
    <location>
        <begin position="179"/>
        <end position="196"/>
    </location>
</feature>
<evidence type="ECO:0000256" key="2">
    <source>
        <dbReference type="ARBA" id="ARBA00022448"/>
    </source>
</evidence>
<evidence type="ECO:0000256" key="7">
    <source>
        <dbReference type="ARBA" id="ARBA00022989"/>
    </source>
</evidence>
<dbReference type="GO" id="GO:0015173">
    <property type="term" value="F:aromatic amino acid transmembrane transporter activity"/>
    <property type="evidence" value="ECO:0007669"/>
    <property type="project" value="InterPro"/>
</dbReference>
<evidence type="ECO:0000256" key="4">
    <source>
        <dbReference type="ARBA" id="ARBA00022519"/>
    </source>
</evidence>
<keyword evidence="8 9" id="KW-0472">Membrane</keyword>
<comment type="subcellular location">
    <subcellularLocation>
        <location evidence="1">Cell inner membrane</location>
        <topology evidence="1">Multi-pass membrane protein</topology>
    </subcellularLocation>
</comment>
<dbReference type="InterPro" id="IPR013059">
    <property type="entry name" value="Trp_tyr_transpt"/>
</dbReference>
<dbReference type="EMBL" id="MHIB01000048">
    <property type="protein sequence ID" value="OGY42919.1"/>
    <property type="molecule type" value="Genomic_DNA"/>
</dbReference>
<protein>
    <recommendedName>
        <fullName evidence="12">Amino acid transporter transmembrane domain-containing protein</fullName>
    </recommendedName>
</protein>
<dbReference type="PANTHER" id="PTHR46997">
    <property type="entry name" value="LOW AFFINITY TRYPTOPHAN PERMEASE-RELATED"/>
    <property type="match status" value="1"/>
</dbReference>
<evidence type="ECO:0000256" key="1">
    <source>
        <dbReference type="ARBA" id="ARBA00004429"/>
    </source>
</evidence>
<dbReference type="GO" id="GO:0003333">
    <property type="term" value="P:amino acid transmembrane transport"/>
    <property type="evidence" value="ECO:0007669"/>
    <property type="project" value="InterPro"/>
</dbReference>
<name>A0A1G1XS65_9BACT</name>
<feature type="transmembrane region" description="Helical" evidence="9">
    <location>
        <begin position="117"/>
        <end position="135"/>
    </location>
</feature>
<sequence>MKQYFYALATFSGTIIGVGLFGLPFVTVKAGIIPVLFYFFLLGGLILISHLVYGEISLRTKKPHRLPGYAKIYLGKKAGYLSVISNAIGLFGANLAYIIIGGSFLANLALPLFGGNVFAYILIYALSGAFLIYLGSKTIARSEFFSLIIFFGILLFIVIKSRPSINLNSYYLFNAKNLFLPYGVILFSLGGISVIPEIREVLGERIKLLKNVIIVGTLIPILTYLIFIYAVVGVSGAQTTTDALTGLKEILGPNIILAGYFFGLLTTFTSYLTIGLTLKKIFWYDLNFSHFNAWVIACFIPIILYFLGLNDFIKIIGFAGAVALGVDAIITFLIYLAAKKIGERYPEYQINLPKPFILIIIFLFILGVVFELLSLIL</sequence>
<feature type="transmembrane region" description="Helical" evidence="9">
    <location>
        <begin position="79"/>
        <end position="105"/>
    </location>
</feature>
<feature type="transmembrane region" description="Helical" evidence="9">
    <location>
        <begin position="315"/>
        <end position="336"/>
    </location>
</feature>
<evidence type="ECO:0000256" key="6">
    <source>
        <dbReference type="ARBA" id="ARBA00022970"/>
    </source>
</evidence>
<evidence type="ECO:0000256" key="9">
    <source>
        <dbReference type="SAM" id="Phobius"/>
    </source>
</evidence>
<evidence type="ECO:0000256" key="5">
    <source>
        <dbReference type="ARBA" id="ARBA00022692"/>
    </source>
</evidence>
<dbReference type="Proteomes" id="UP000178930">
    <property type="component" value="Unassembled WGS sequence"/>
</dbReference>
<evidence type="ECO:0000313" key="10">
    <source>
        <dbReference type="EMBL" id="OGY42919.1"/>
    </source>
</evidence>
<feature type="transmembrane region" description="Helical" evidence="9">
    <location>
        <begin position="356"/>
        <end position="376"/>
    </location>
</feature>
<keyword evidence="2" id="KW-0813">Transport</keyword>
<accession>A0A1G1XS65</accession>
<proteinExistence type="predicted"/>
<feature type="transmembrane region" description="Helical" evidence="9">
    <location>
        <begin position="255"/>
        <end position="278"/>
    </location>
</feature>
<organism evidence="10 11">
    <name type="scientific">Candidatus Buchananbacteria bacterium RIFCSPHIGHO2_01_FULL_39_14</name>
    <dbReference type="NCBI Taxonomy" id="1797532"/>
    <lineage>
        <taxon>Bacteria</taxon>
        <taxon>Candidatus Buchananiibacteriota</taxon>
    </lineage>
</organism>
<dbReference type="AlphaFoldDB" id="A0A1G1XS65"/>
<evidence type="ECO:0000256" key="8">
    <source>
        <dbReference type="ARBA" id="ARBA00023136"/>
    </source>
</evidence>
<feature type="transmembrane region" description="Helical" evidence="9">
    <location>
        <begin position="142"/>
        <end position="159"/>
    </location>
</feature>
<comment type="caution">
    <text evidence="10">The sequence shown here is derived from an EMBL/GenBank/DDBJ whole genome shotgun (WGS) entry which is preliminary data.</text>
</comment>
<evidence type="ECO:0000256" key="3">
    <source>
        <dbReference type="ARBA" id="ARBA00022475"/>
    </source>
</evidence>
<reference evidence="10 11" key="1">
    <citation type="journal article" date="2016" name="Nat. Commun.">
        <title>Thousands of microbial genomes shed light on interconnected biogeochemical processes in an aquifer system.</title>
        <authorList>
            <person name="Anantharaman K."/>
            <person name="Brown C.T."/>
            <person name="Hug L.A."/>
            <person name="Sharon I."/>
            <person name="Castelle C.J."/>
            <person name="Probst A.J."/>
            <person name="Thomas B.C."/>
            <person name="Singh A."/>
            <person name="Wilkins M.J."/>
            <person name="Karaoz U."/>
            <person name="Brodie E.L."/>
            <person name="Williams K.H."/>
            <person name="Hubbard S.S."/>
            <person name="Banfield J.F."/>
        </authorList>
    </citation>
    <scope>NUCLEOTIDE SEQUENCE [LARGE SCALE GENOMIC DNA]</scope>
</reference>
<feature type="transmembrane region" description="Helical" evidence="9">
    <location>
        <begin position="290"/>
        <end position="309"/>
    </location>
</feature>
<dbReference type="GO" id="GO:0005886">
    <property type="term" value="C:plasma membrane"/>
    <property type="evidence" value="ECO:0007669"/>
    <property type="project" value="UniProtKB-SubCell"/>
</dbReference>
<evidence type="ECO:0008006" key="12">
    <source>
        <dbReference type="Google" id="ProtNLM"/>
    </source>
</evidence>